<dbReference type="WBParaSite" id="ECPE_0000229901-mRNA-1">
    <property type="protein sequence ID" value="ECPE_0000229901-mRNA-1"/>
    <property type="gene ID" value="ECPE_0000229901"/>
</dbReference>
<evidence type="ECO:0000313" key="4">
    <source>
        <dbReference type="WBParaSite" id="ECPE_0000229901-mRNA-1"/>
    </source>
</evidence>
<dbReference type="EMBL" id="UZAN01039528">
    <property type="protein sequence ID" value="VDP66031.1"/>
    <property type="molecule type" value="Genomic_DNA"/>
</dbReference>
<dbReference type="AlphaFoldDB" id="A0A183A5R4"/>
<keyword evidence="3" id="KW-1185">Reference proteome</keyword>
<feature type="region of interest" description="Disordered" evidence="1">
    <location>
        <begin position="215"/>
        <end position="268"/>
    </location>
</feature>
<dbReference type="Proteomes" id="UP000272942">
    <property type="component" value="Unassembled WGS sequence"/>
</dbReference>
<dbReference type="PANTHER" id="PTHR15545:SF8">
    <property type="entry name" value="SLO-INTERACTING PROTEIN 1"/>
    <property type="match status" value="1"/>
</dbReference>
<evidence type="ECO:0000256" key="1">
    <source>
        <dbReference type="SAM" id="MobiDB-lite"/>
    </source>
</evidence>
<accession>A0A183A5R4</accession>
<organism evidence="4">
    <name type="scientific">Echinostoma caproni</name>
    <dbReference type="NCBI Taxonomy" id="27848"/>
    <lineage>
        <taxon>Eukaryota</taxon>
        <taxon>Metazoa</taxon>
        <taxon>Spiralia</taxon>
        <taxon>Lophotrochozoa</taxon>
        <taxon>Platyhelminthes</taxon>
        <taxon>Trematoda</taxon>
        <taxon>Digenea</taxon>
        <taxon>Plagiorchiida</taxon>
        <taxon>Echinostomata</taxon>
        <taxon>Echinostomatoidea</taxon>
        <taxon>Echinostomatidae</taxon>
        <taxon>Echinostoma</taxon>
    </lineage>
</organism>
<dbReference type="InterPro" id="IPR051971">
    <property type="entry name" value="E3_ubiquitin-PDZ_ligase"/>
</dbReference>
<name>A0A183A5R4_9TREM</name>
<evidence type="ECO:0000313" key="3">
    <source>
        <dbReference type="Proteomes" id="UP000272942"/>
    </source>
</evidence>
<feature type="compositionally biased region" description="Polar residues" evidence="1">
    <location>
        <begin position="257"/>
        <end position="268"/>
    </location>
</feature>
<reference evidence="4" key="1">
    <citation type="submission" date="2016-06" db="UniProtKB">
        <authorList>
            <consortium name="WormBaseParasite"/>
        </authorList>
    </citation>
    <scope>IDENTIFICATION</scope>
</reference>
<protein>
    <submittedName>
        <fullName evidence="4">BZIP domain-containing protein</fullName>
    </submittedName>
</protein>
<feature type="compositionally biased region" description="Basic and acidic residues" evidence="1">
    <location>
        <begin position="38"/>
        <end position="49"/>
    </location>
</feature>
<dbReference type="OrthoDB" id="6270329at2759"/>
<gene>
    <name evidence="2" type="ORF">ECPE_LOCUS2299</name>
</gene>
<reference evidence="2 3" key="2">
    <citation type="submission" date="2018-11" db="EMBL/GenBank/DDBJ databases">
        <authorList>
            <consortium name="Pathogen Informatics"/>
        </authorList>
    </citation>
    <scope>NUCLEOTIDE SEQUENCE [LARGE SCALE GENOMIC DNA]</scope>
    <source>
        <strain evidence="2 3">Egypt</strain>
    </source>
</reference>
<dbReference type="PANTHER" id="PTHR15545">
    <property type="entry name" value="PDZ DOMAIN CONTAINING RING FINGER PROTEIN 3, 4"/>
    <property type="match status" value="1"/>
</dbReference>
<proteinExistence type="predicted"/>
<feature type="region of interest" description="Disordered" evidence="1">
    <location>
        <begin position="1"/>
        <end position="67"/>
    </location>
</feature>
<evidence type="ECO:0000313" key="2">
    <source>
        <dbReference type="EMBL" id="VDP66031.1"/>
    </source>
</evidence>
<sequence length="268" mass="29902">MNAQGGSTEEREASDIYETPYASVTVSEEPGTVNGDPKQTRPTDTKAPCRPESVGANGNKPGGSDQRHDYTQMQPIDWFRQDPHFFQLSGPPVATPSGFVGPGGSAQYTSLLHAFDRFDLGYHYSQMPLYTSAQNPHPQMRIPCSRDEPTGATNVMEWVVKKRPDGSRYITRRPIRNRLLKERARRVAEERSGLTTDDDATSELKVGRYWNRTERRKQLEKARAERKKRQTAVVAPNNARPHQPGQTSKAPGPVHSGQASDLITMTTV</sequence>